<evidence type="ECO:0000256" key="1">
    <source>
        <dbReference type="ARBA" id="ARBA00006484"/>
    </source>
</evidence>
<dbReference type="Pfam" id="PF13561">
    <property type="entry name" value="adh_short_C2"/>
    <property type="match status" value="1"/>
</dbReference>
<protein>
    <recommendedName>
        <fullName evidence="5">Short-chain dehydrogenase</fullName>
    </recommendedName>
</protein>
<dbReference type="InterPro" id="IPR002347">
    <property type="entry name" value="SDR_fam"/>
</dbReference>
<keyword evidence="2" id="KW-0560">Oxidoreductase</keyword>
<evidence type="ECO:0000313" key="4">
    <source>
        <dbReference type="Proteomes" id="UP000031057"/>
    </source>
</evidence>
<evidence type="ECO:0000313" key="3">
    <source>
        <dbReference type="EMBL" id="KHK90454.1"/>
    </source>
</evidence>
<keyword evidence="4" id="KW-1185">Reference proteome</keyword>
<dbReference type="Proteomes" id="UP000031057">
    <property type="component" value="Unassembled WGS sequence"/>
</dbReference>
<dbReference type="GO" id="GO:0016491">
    <property type="term" value="F:oxidoreductase activity"/>
    <property type="evidence" value="ECO:0007669"/>
    <property type="project" value="UniProtKB-KW"/>
</dbReference>
<reference evidence="3 4" key="1">
    <citation type="submission" date="2014-10" db="EMBL/GenBank/DDBJ databases">
        <title>Genome sequence of Novosphingobium malaysiense MUSC 273(T).</title>
        <authorList>
            <person name="Lee L.-H."/>
        </authorList>
    </citation>
    <scope>NUCLEOTIDE SEQUENCE [LARGE SCALE GENOMIC DNA]</scope>
    <source>
        <strain evidence="3 4">MUSC 273</strain>
    </source>
</reference>
<dbReference type="PANTHER" id="PTHR43639:SF1">
    <property type="entry name" value="SHORT-CHAIN DEHYDROGENASE_REDUCTASE FAMILY PROTEIN"/>
    <property type="match status" value="1"/>
</dbReference>
<dbReference type="STRING" id="1348853.LK12_16840"/>
<accession>A0A0B1ZMB0</accession>
<proteinExistence type="inferred from homology"/>
<dbReference type="InterPro" id="IPR036291">
    <property type="entry name" value="NAD(P)-bd_dom_sf"/>
</dbReference>
<dbReference type="OrthoDB" id="9789398at2"/>
<comment type="similarity">
    <text evidence="1">Belongs to the short-chain dehydrogenases/reductases (SDR) family.</text>
</comment>
<dbReference type="PANTHER" id="PTHR43639">
    <property type="entry name" value="OXIDOREDUCTASE, SHORT-CHAIN DEHYDROGENASE/REDUCTASE FAMILY (AFU_ORTHOLOGUE AFUA_5G02870)"/>
    <property type="match status" value="1"/>
</dbReference>
<dbReference type="FunFam" id="3.40.50.720:FF:000084">
    <property type="entry name" value="Short-chain dehydrogenase reductase"/>
    <property type="match status" value="1"/>
</dbReference>
<dbReference type="CDD" id="cd05233">
    <property type="entry name" value="SDR_c"/>
    <property type="match status" value="1"/>
</dbReference>
<dbReference type="RefSeq" id="WP_039286925.1">
    <property type="nucleotide sequence ID" value="NZ_JTDI01000005.1"/>
</dbReference>
<dbReference type="EMBL" id="JTDI01000005">
    <property type="protein sequence ID" value="KHK90454.1"/>
    <property type="molecule type" value="Genomic_DNA"/>
</dbReference>
<dbReference type="PRINTS" id="PR00080">
    <property type="entry name" value="SDRFAMILY"/>
</dbReference>
<organism evidence="3 4">
    <name type="scientific">Novosphingobium malaysiense</name>
    <dbReference type="NCBI Taxonomy" id="1348853"/>
    <lineage>
        <taxon>Bacteria</taxon>
        <taxon>Pseudomonadati</taxon>
        <taxon>Pseudomonadota</taxon>
        <taxon>Alphaproteobacteria</taxon>
        <taxon>Sphingomonadales</taxon>
        <taxon>Sphingomonadaceae</taxon>
        <taxon>Novosphingobium</taxon>
    </lineage>
</organism>
<dbReference type="SUPFAM" id="SSF51735">
    <property type="entry name" value="NAD(P)-binding Rossmann-fold domains"/>
    <property type="match status" value="1"/>
</dbReference>
<dbReference type="PROSITE" id="PS00061">
    <property type="entry name" value="ADH_SHORT"/>
    <property type="match status" value="1"/>
</dbReference>
<sequence>MRRLDGKVALITGAGQGVGLGIALAFVNEGASVVITGRDEARLHHAAGIIEDRGGKVIACTGDASRRESARQAVTAAVEAFGSLGILVNNAQARRSGVPFKEITEEDMELAFGSGPVATMLHMQEAFPHMKNGGGSVINFGSKMGMLPMPGIASYAAAKEAIRALTRSAAREWGKYGIRVNTLNPASLGDSGKAYFADRPAEFEKLCADVSLGYFGDAETDIGAAAIFLASDESRYVTGQTLNVDGGQLML</sequence>
<comment type="caution">
    <text evidence="3">The sequence shown here is derived from an EMBL/GenBank/DDBJ whole genome shotgun (WGS) entry which is preliminary data.</text>
</comment>
<evidence type="ECO:0008006" key="5">
    <source>
        <dbReference type="Google" id="ProtNLM"/>
    </source>
</evidence>
<dbReference type="AlphaFoldDB" id="A0A0B1ZMB0"/>
<dbReference type="PRINTS" id="PR00081">
    <property type="entry name" value="GDHRDH"/>
</dbReference>
<name>A0A0B1ZMB0_9SPHN</name>
<gene>
    <name evidence="3" type="ORF">LK12_16840</name>
</gene>
<dbReference type="Gene3D" id="3.40.50.720">
    <property type="entry name" value="NAD(P)-binding Rossmann-like Domain"/>
    <property type="match status" value="1"/>
</dbReference>
<evidence type="ECO:0000256" key="2">
    <source>
        <dbReference type="ARBA" id="ARBA00023002"/>
    </source>
</evidence>
<dbReference type="InterPro" id="IPR020904">
    <property type="entry name" value="Sc_DH/Rdtase_CS"/>
</dbReference>